<feature type="transmembrane region" description="Helical" evidence="5">
    <location>
        <begin position="377"/>
        <end position="395"/>
    </location>
</feature>
<dbReference type="GO" id="GO:0004016">
    <property type="term" value="F:adenylate cyclase activity"/>
    <property type="evidence" value="ECO:0007669"/>
    <property type="project" value="UniProtKB-ARBA"/>
</dbReference>
<dbReference type="PROSITE" id="PS50885">
    <property type="entry name" value="HAMP"/>
    <property type="match status" value="1"/>
</dbReference>
<feature type="domain" description="HAMP" evidence="7">
    <location>
        <begin position="575"/>
        <end position="627"/>
    </location>
</feature>
<dbReference type="PANTHER" id="PTHR43081:SF1">
    <property type="entry name" value="ADENYLATE CYCLASE, TERMINAL-DIFFERENTIATION SPECIFIC"/>
    <property type="match status" value="1"/>
</dbReference>
<evidence type="ECO:0000256" key="2">
    <source>
        <dbReference type="ARBA" id="ARBA00005381"/>
    </source>
</evidence>
<keyword evidence="3" id="KW-1003">Cell membrane</keyword>
<dbReference type="GO" id="GO:0005886">
    <property type="term" value="C:plasma membrane"/>
    <property type="evidence" value="ECO:0007669"/>
    <property type="project" value="UniProtKB-SubCell"/>
</dbReference>
<reference evidence="8 9" key="1">
    <citation type="submission" date="2019-04" db="EMBL/GenBank/DDBJ databases">
        <title>Cohnella sp. nov. isolated from preserved vegetables.</title>
        <authorList>
            <person name="Lin S.-Y."/>
            <person name="Hung M.-H."/>
            <person name="Young C.-C."/>
        </authorList>
    </citation>
    <scope>NUCLEOTIDE SEQUENCE [LARGE SCALE GENOMIC DNA]</scope>
    <source>
        <strain evidence="8 9">CC-MHH1044</strain>
    </source>
</reference>
<evidence type="ECO:0000259" key="6">
    <source>
        <dbReference type="PROSITE" id="PS50125"/>
    </source>
</evidence>
<dbReference type="SUPFAM" id="SSF55073">
    <property type="entry name" value="Nucleotide cyclase"/>
    <property type="match status" value="1"/>
</dbReference>
<dbReference type="Pfam" id="PF00672">
    <property type="entry name" value="HAMP"/>
    <property type="match status" value="1"/>
</dbReference>
<dbReference type="CDD" id="cd07302">
    <property type="entry name" value="CHD"/>
    <property type="match status" value="1"/>
</dbReference>
<dbReference type="InterPro" id="IPR050697">
    <property type="entry name" value="Adenylyl/Guanylyl_Cyclase_3/4"/>
</dbReference>
<comment type="subcellular location">
    <subcellularLocation>
        <location evidence="1">Cell membrane</location>
    </subcellularLocation>
</comment>
<gene>
    <name evidence="8" type="ORF">E6C55_29305</name>
</gene>
<name>A0A4S4BG51_9BACL</name>
<dbReference type="RefSeq" id="WP_136373390.1">
    <property type="nucleotide sequence ID" value="NZ_SSOB01000056.1"/>
</dbReference>
<evidence type="ECO:0000256" key="1">
    <source>
        <dbReference type="ARBA" id="ARBA00004236"/>
    </source>
</evidence>
<dbReference type="InterPro" id="IPR003660">
    <property type="entry name" value="HAMP_dom"/>
</dbReference>
<keyword evidence="9" id="KW-1185">Reference proteome</keyword>
<dbReference type="Gene3D" id="3.30.70.1230">
    <property type="entry name" value="Nucleotide cyclase"/>
    <property type="match status" value="1"/>
</dbReference>
<dbReference type="SMART" id="SM00304">
    <property type="entry name" value="HAMP"/>
    <property type="match status" value="1"/>
</dbReference>
<keyword evidence="4 5" id="KW-0472">Membrane</keyword>
<dbReference type="SUPFAM" id="SSF158472">
    <property type="entry name" value="HAMP domain-like"/>
    <property type="match status" value="1"/>
</dbReference>
<proteinExistence type="inferred from homology"/>
<feature type="transmembrane region" description="Helical" evidence="5">
    <location>
        <begin position="555"/>
        <end position="578"/>
    </location>
</feature>
<dbReference type="CDD" id="cd06225">
    <property type="entry name" value="HAMP"/>
    <property type="match status" value="1"/>
</dbReference>
<organism evidence="8 9">
    <name type="scientific">Cohnella fermenti</name>
    <dbReference type="NCBI Taxonomy" id="2565925"/>
    <lineage>
        <taxon>Bacteria</taxon>
        <taxon>Bacillati</taxon>
        <taxon>Bacillota</taxon>
        <taxon>Bacilli</taxon>
        <taxon>Bacillales</taxon>
        <taxon>Paenibacillaceae</taxon>
        <taxon>Cohnella</taxon>
    </lineage>
</organism>
<comment type="caution">
    <text evidence="8">The sequence shown here is derived from an EMBL/GenBank/DDBJ whole genome shotgun (WGS) entry which is preliminary data.</text>
</comment>
<dbReference type="AlphaFoldDB" id="A0A4S4BG51"/>
<dbReference type="OrthoDB" id="337251at2"/>
<comment type="similarity">
    <text evidence="2">Belongs to the adenylyl cyclase class-3 family.</text>
</comment>
<dbReference type="PANTHER" id="PTHR43081">
    <property type="entry name" value="ADENYLATE CYCLASE, TERMINAL-DIFFERENTIATION SPECIFIC-RELATED"/>
    <property type="match status" value="1"/>
</dbReference>
<evidence type="ECO:0000256" key="5">
    <source>
        <dbReference type="SAM" id="Phobius"/>
    </source>
</evidence>
<sequence length="918" mass="103304">MKGKLIALLLAVVVGALSLVTLREHWTVNPFANEAAYTYISRVATDSDGAIYAITDSKKAIRKTNASGKLIYSVSSADDADPNTITLYSSISADEAGNAYALETILDSYGLRVYGDRIVRISPDGSRIEPLYSTNYEAADNLLRVGNIQSLSVKDGFLYFFRKDTSSASLLKLPTDIAGGAPQQPEVVRTTEMANNRYLNEMTGNDENQFFFTSKRGRLFKAENGEVVQLYPAKNAETQLNFPVGIVAEGSYVYFIDYHDAAVKRLDAGKPESAPETFLTFDQLTDIDPKVEWSDFTSLTATGDRIIVATGDQIVALSPAGDVLSYETGYHYPQSDMWLKLGYWLLIVAEAVLAVTFLRLVYVHLFRRRVFLLLKQLALIIPVVLLFMAGLSYSVSHSVSAEIKKNTDSQLKLLAGNGRYLVSGDNLEKLNSPKDFRNEDYLTIKQRLNGVFSQNGESRDGLYNTIYRYMDGKLYIIMDDDDSVTMFQPFPVSEDNIRVLQEGVVVSGEWEDSTGQWMYALGPLYNSEGDIVGIYETGKDMTGISKSTSEIVVNILNIIAIIGLVLLFVITLMTVYLLSSIRKLRRSVNLIASGEWDVKVQIRTRDEVEELGERFNMMASSIRQYIQEMTKLSNSYFRFVPQPFLKVLGKKNMTQISLGEQTNRRMTMLVCNMRQFTEFSKTLTTDENFRFINSFLKEFGPAVREYGGFTSRYLGPGMLSMFPGEPGEALKAAIKLRETLETYNRKRGYSGYEPIEIGIAVHTADVMLGIIGEEQRLEGSVVSTAVELTLELEKLSGKLGVNVLLTEDSLRSMKKLPPGSYRKLGSFQMGEEQQTIELFDVFEGDSEHIRKLKQETKEPFERAVELFRSGRFYDAREVFVAVVKKNRYDLAAKLYFFECDRYFQEGVSEQWNNALKIS</sequence>
<accession>A0A4S4BG51</accession>
<feature type="domain" description="Guanylate cyclase" evidence="6">
    <location>
        <begin position="667"/>
        <end position="793"/>
    </location>
</feature>
<dbReference type="Proteomes" id="UP000310636">
    <property type="component" value="Unassembled WGS sequence"/>
</dbReference>
<dbReference type="InterPro" id="IPR029787">
    <property type="entry name" value="Nucleotide_cyclase"/>
</dbReference>
<protein>
    <submittedName>
        <fullName evidence="8">HAMP domain-containing protein</fullName>
    </submittedName>
</protein>
<dbReference type="GO" id="GO:0006171">
    <property type="term" value="P:cAMP biosynthetic process"/>
    <property type="evidence" value="ECO:0007669"/>
    <property type="project" value="TreeGrafter"/>
</dbReference>
<feature type="transmembrane region" description="Helical" evidence="5">
    <location>
        <begin position="341"/>
        <end position="365"/>
    </location>
</feature>
<dbReference type="SUPFAM" id="SSF63829">
    <property type="entry name" value="Calcium-dependent phosphotriesterase"/>
    <property type="match status" value="1"/>
</dbReference>
<dbReference type="PROSITE" id="PS50125">
    <property type="entry name" value="GUANYLATE_CYCLASE_2"/>
    <property type="match status" value="1"/>
</dbReference>
<evidence type="ECO:0000256" key="3">
    <source>
        <dbReference type="ARBA" id="ARBA00022475"/>
    </source>
</evidence>
<dbReference type="InterPro" id="IPR001054">
    <property type="entry name" value="A/G_cyclase"/>
</dbReference>
<keyword evidence="5" id="KW-0812">Transmembrane</keyword>
<dbReference type="GO" id="GO:0035556">
    <property type="term" value="P:intracellular signal transduction"/>
    <property type="evidence" value="ECO:0007669"/>
    <property type="project" value="InterPro"/>
</dbReference>
<evidence type="ECO:0000313" key="8">
    <source>
        <dbReference type="EMBL" id="THF73396.1"/>
    </source>
</evidence>
<evidence type="ECO:0000259" key="7">
    <source>
        <dbReference type="PROSITE" id="PS50885"/>
    </source>
</evidence>
<keyword evidence="5" id="KW-1133">Transmembrane helix</keyword>
<dbReference type="EMBL" id="SSOB01000056">
    <property type="protein sequence ID" value="THF73396.1"/>
    <property type="molecule type" value="Genomic_DNA"/>
</dbReference>
<evidence type="ECO:0000313" key="9">
    <source>
        <dbReference type="Proteomes" id="UP000310636"/>
    </source>
</evidence>
<evidence type="ECO:0000256" key="4">
    <source>
        <dbReference type="ARBA" id="ARBA00023136"/>
    </source>
</evidence>
<dbReference type="Gene3D" id="6.10.340.10">
    <property type="match status" value="1"/>
</dbReference>